<organism evidence="11 12">
    <name type="scientific">Schizosaccharomyces octosporus (strain yFS286)</name>
    <name type="common">Fission yeast</name>
    <name type="synonym">Octosporomyces octosporus</name>
    <dbReference type="NCBI Taxonomy" id="483514"/>
    <lineage>
        <taxon>Eukaryota</taxon>
        <taxon>Fungi</taxon>
        <taxon>Dikarya</taxon>
        <taxon>Ascomycota</taxon>
        <taxon>Taphrinomycotina</taxon>
        <taxon>Schizosaccharomycetes</taxon>
        <taxon>Schizosaccharomycetales</taxon>
        <taxon>Schizosaccharomycetaceae</taxon>
        <taxon>Schizosaccharomyces</taxon>
    </lineage>
</organism>
<dbReference type="FunFam" id="3.40.50.200:FF:000007">
    <property type="entry name" value="Subtilisin-like serine protease"/>
    <property type="match status" value="1"/>
</dbReference>
<dbReference type="Pfam" id="PF05922">
    <property type="entry name" value="Inhibitor_I9"/>
    <property type="match status" value="1"/>
</dbReference>
<dbReference type="GeneID" id="25029991"/>
<dbReference type="OMA" id="CEYSPAR"/>
<dbReference type="GO" id="GO:0000324">
    <property type="term" value="C:fungal-type vacuole"/>
    <property type="evidence" value="ECO:0007669"/>
    <property type="project" value="EnsemblFungi"/>
</dbReference>
<dbReference type="InterPro" id="IPR000209">
    <property type="entry name" value="Peptidase_S8/S53_dom"/>
</dbReference>
<feature type="active site" description="Charge relay system" evidence="5">
    <location>
        <position position="233"/>
    </location>
</feature>
<dbReference type="Pfam" id="PF00082">
    <property type="entry name" value="Peptidase_S8"/>
    <property type="match status" value="1"/>
</dbReference>
<dbReference type="GO" id="GO:0031638">
    <property type="term" value="P:zymogen activation"/>
    <property type="evidence" value="ECO:0007669"/>
    <property type="project" value="EnsemblFungi"/>
</dbReference>
<evidence type="ECO:0000259" key="9">
    <source>
        <dbReference type="Pfam" id="PF00082"/>
    </source>
</evidence>
<feature type="active site" description="Charge relay system" evidence="5">
    <location>
        <position position="390"/>
    </location>
</feature>
<gene>
    <name evidence="11" type="ORF">SOCG_01007</name>
</gene>
<evidence type="ECO:0000313" key="12">
    <source>
        <dbReference type="Proteomes" id="UP000016088"/>
    </source>
</evidence>
<evidence type="ECO:0000256" key="6">
    <source>
        <dbReference type="RuleBase" id="RU003355"/>
    </source>
</evidence>
<dbReference type="PRINTS" id="PR00723">
    <property type="entry name" value="SUBTILISIN"/>
</dbReference>
<name>S9PZ45_SCHOY</name>
<keyword evidence="8" id="KW-0732">Signal</keyword>
<dbReference type="PROSITE" id="PS51892">
    <property type="entry name" value="SUBTILASE"/>
    <property type="match status" value="1"/>
</dbReference>
<feature type="domain" description="Peptidase S8/S53" evidence="9">
    <location>
        <begin position="192"/>
        <end position="425"/>
    </location>
</feature>
<feature type="active site" description="Charge relay system" evidence="5">
    <location>
        <position position="201"/>
    </location>
</feature>
<dbReference type="RefSeq" id="XP_013018881.1">
    <property type="nucleotide sequence ID" value="XM_013163427.1"/>
</dbReference>
<dbReference type="PROSITE" id="PS00138">
    <property type="entry name" value="SUBTILASE_SER"/>
    <property type="match status" value="1"/>
</dbReference>
<protein>
    <submittedName>
        <fullName evidence="11">Serine protease Psp3</fullName>
    </submittedName>
</protein>
<evidence type="ECO:0000259" key="10">
    <source>
        <dbReference type="Pfam" id="PF05922"/>
    </source>
</evidence>
<dbReference type="InterPro" id="IPR010259">
    <property type="entry name" value="S8pro/Inhibitor_I9"/>
</dbReference>
<dbReference type="OrthoDB" id="206201at2759"/>
<dbReference type="HOGENOM" id="CLU_011263_1_4_1"/>
<keyword evidence="12" id="KW-1185">Reference proteome</keyword>
<evidence type="ECO:0000256" key="2">
    <source>
        <dbReference type="ARBA" id="ARBA00022670"/>
    </source>
</evidence>
<evidence type="ECO:0000256" key="5">
    <source>
        <dbReference type="PROSITE-ProRule" id="PRU01240"/>
    </source>
</evidence>
<dbReference type="PANTHER" id="PTHR43806">
    <property type="entry name" value="PEPTIDASE S8"/>
    <property type="match status" value="1"/>
</dbReference>
<keyword evidence="3 5" id="KW-0378">Hydrolase</keyword>
<proteinExistence type="inferred from homology"/>
<evidence type="ECO:0000256" key="4">
    <source>
        <dbReference type="ARBA" id="ARBA00022825"/>
    </source>
</evidence>
<dbReference type="InterPro" id="IPR015500">
    <property type="entry name" value="Peptidase_S8_subtilisin-rel"/>
</dbReference>
<dbReference type="PROSITE" id="PS00137">
    <property type="entry name" value="SUBTILASE_HIS"/>
    <property type="match status" value="1"/>
</dbReference>
<keyword evidence="4 5" id="KW-0720">Serine protease</keyword>
<evidence type="ECO:0000256" key="3">
    <source>
        <dbReference type="ARBA" id="ARBA00022801"/>
    </source>
</evidence>
<dbReference type="Proteomes" id="UP000016088">
    <property type="component" value="Unassembled WGS sequence"/>
</dbReference>
<dbReference type="EMBL" id="KE503207">
    <property type="protein sequence ID" value="EPX73252.1"/>
    <property type="molecule type" value="Genomic_DNA"/>
</dbReference>
<dbReference type="InterPro" id="IPR034193">
    <property type="entry name" value="PCSK9_ProteinaseK-like"/>
</dbReference>
<dbReference type="VEuPathDB" id="FungiDB:SOCG_01007"/>
<sequence length="448" mass="48213">MKVSFAAGLVFAAQLCSVSTAFNPLRFFLDDNSFSPNVHGPVPIGDDIAAPPLNHPSQKPYETDVEGSSSITNDHYIVMFKPSVDKAKINSHHEWIQHQHHKRSLDWQDVSTFLLKHTFEIGDSFMGYAARFSPWLVNELKKHPDIAIVEPDRVMHVTAEQRFAPWGLARVSHRDRLGLSTFTRYNYNETAGEGVTAYVIDTGVNVNHQDFEGRASWGATIPNGEKDIDNHGHGTHVAGTIAGKTFGVAKNSKIVAVKVMRADGTGTTSDIIKGIEFAFKESKKDEDSVASVANMSLGGDASLALDLAVSAAIKGGLFFAVAAGNDAEDACNTSPSRVSSAMTVGAMTWTDGISSFSNHGSCVDIFAPGSLILSDWIGSDKASMLLSGTSMASPHVAGLAAYYISLEPSLANKPADLKKYMLKYALTDKLEGIPEGTPNVLAFNNFSE</sequence>
<accession>S9PZ45</accession>
<dbReference type="eggNOG" id="KOG1153">
    <property type="taxonomic scope" value="Eukaryota"/>
</dbReference>
<feature type="region of interest" description="Disordered" evidence="7">
    <location>
        <begin position="45"/>
        <end position="65"/>
    </location>
</feature>
<evidence type="ECO:0000256" key="7">
    <source>
        <dbReference type="SAM" id="MobiDB-lite"/>
    </source>
</evidence>
<dbReference type="InterPro" id="IPR022398">
    <property type="entry name" value="Peptidase_S8_His-AS"/>
</dbReference>
<dbReference type="PROSITE" id="PS00136">
    <property type="entry name" value="SUBTILASE_ASP"/>
    <property type="match status" value="1"/>
</dbReference>
<comment type="similarity">
    <text evidence="1 5 6">Belongs to the peptidase S8 family.</text>
</comment>
<dbReference type="SUPFAM" id="SSF52743">
    <property type="entry name" value="Subtilisin-like"/>
    <property type="match status" value="1"/>
</dbReference>
<dbReference type="InterPro" id="IPR023827">
    <property type="entry name" value="Peptidase_S8_Asp-AS"/>
</dbReference>
<dbReference type="InterPro" id="IPR036852">
    <property type="entry name" value="Peptidase_S8/S53_dom_sf"/>
</dbReference>
<dbReference type="GO" id="GO:0004252">
    <property type="term" value="F:serine-type endopeptidase activity"/>
    <property type="evidence" value="ECO:0007669"/>
    <property type="project" value="UniProtKB-UniRule"/>
</dbReference>
<dbReference type="AlphaFoldDB" id="S9PZ45"/>
<feature type="signal peptide" evidence="8">
    <location>
        <begin position="1"/>
        <end position="21"/>
    </location>
</feature>
<dbReference type="PANTHER" id="PTHR43806:SF57">
    <property type="entry name" value="SUBTILASE-TYPE PROTEINASE PSP3"/>
    <property type="match status" value="1"/>
</dbReference>
<evidence type="ECO:0000256" key="1">
    <source>
        <dbReference type="ARBA" id="ARBA00011073"/>
    </source>
</evidence>
<dbReference type="SUPFAM" id="SSF54897">
    <property type="entry name" value="Protease propeptides/inhibitors"/>
    <property type="match status" value="1"/>
</dbReference>
<dbReference type="Gene3D" id="3.40.50.200">
    <property type="entry name" value="Peptidase S8/S53 domain"/>
    <property type="match status" value="1"/>
</dbReference>
<reference evidence="11 12" key="1">
    <citation type="journal article" date="2011" name="Science">
        <title>Comparative functional genomics of the fission yeasts.</title>
        <authorList>
            <person name="Rhind N."/>
            <person name="Chen Z."/>
            <person name="Yassour M."/>
            <person name="Thompson D.A."/>
            <person name="Haas B.J."/>
            <person name="Habib N."/>
            <person name="Wapinski I."/>
            <person name="Roy S."/>
            <person name="Lin M.F."/>
            <person name="Heiman D.I."/>
            <person name="Young S.K."/>
            <person name="Furuya K."/>
            <person name="Guo Y."/>
            <person name="Pidoux A."/>
            <person name="Chen H.M."/>
            <person name="Robbertse B."/>
            <person name="Goldberg J.M."/>
            <person name="Aoki K."/>
            <person name="Bayne E.H."/>
            <person name="Berlin A.M."/>
            <person name="Desjardins C.A."/>
            <person name="Dobbs E."/>
            <person name="Dukaj L."/>
            <person name="Fan L."/>
            <person name="FitzGerald M.G."/>
            <person name="French C."/>
            <person name="Gujja S."/>
            <person name="Hansen K."/>
            <person name="Keifenheim D."/>
            <person name="Levin J.Z."/>
            <person name="Mosher R.A."/>
            <person name="Mueller C.A."/>
            <person name="Pfiffner J."/>
            <person name="Priest M."/>
            <person name="Russ C."/>
            <person name="Smialowska A."/>
            <person name="Swoboda P."/>
            <person name="Sykes S.M."/>
            <person name="Vaughn M."/>
            <person name="Vengrova S."/>
            <person name="Yoder R."/>
            <person name="Zeng Q."/>
            <person name="Allshire R."/>
            <person name="Baulcombe D."/>
            <person name="Birren B.W."/>
            <person name="Brown W."/>
            <person name="Ekwall K."/>
            <person name="Kellis M."/>
            <person name="Leatherwood J."/>
            <person name="Levin H."/>
            <person name="Margalit H."/>
            <person name="Martienssen R."/>
            <person name="Nieduszynski C.A."/>
            <person name="Spatafora J.W."/>
            <person name="Friedman N."/>
            <person name="Dalgaard J.Z."/>
            <person name="Baumann P."/>
            <person name="Niki H."/>
            <person name="Regev A."/>
            <person name="Nusbaum C."/>
        </authorList>
    </citation>
    <scope>NUCLEOTIDE SEQUENCE [LARGE SCALE GENOMIC DNA]</scope>
    <source>
        <strain evidence="12">yFS286</strain>
    </source>
</reference>
<dbReference type="Gene3D" id="3.30.70.80">
    <property type="entry name" value="Peptidase S8 propeptide/proteinase inhibitor I9"/>
    <property type="match status" value="1"/>
</dbReference>
<dbReference type="InterPro" id="IPR050131">
    <property type="entry name" value="Peptidase_S8_subtilisin-like"/>
</dbReference>
<evidence type="ECO:0000256" key="8">
    <source>
        <dbReference type="SAM" id="SignalP"/>
    </source>
</evidence>
<evidence type="ECO:0000313" key="11">
    <source>
        <dbReference type="EMBL" id="EPX73252.1"/>
    </source>
</evidence>
<keyword evidence="2 5" id="KW-0645">Protease</keyword>
<dbReference type="CDD" id="cd04077">
    <property type="entry name" value="Peptidases_S8_PCSK9_ProteinaseK_like"/>
    <property type="match status" value="1"/>
</dbReference>
<feature type="domain" description="Inhibitor I9" evidence="10">
    <location>
        <begin position="76"/>
        <end position="157"/>
    </location>
</feature>
<dbReference type="InterPro" id="IPR023828">
    <property type="entry name" value="Peptidase_S8_Ser-AS"/>
</dbReference>
<dbReference type="InterPro" id="IPR037045">
    <property type="entry name" value="S8pro/Inhibitor_I9_sf"/>
</dbReference>
<feature type="chain" id="PRO_5004554852" evidence="8">
    <location>
        <begin position="22"/>
        <end position="448"/>
    </location>
</feature>